<feature type="compositionally biased region" description="Low complexity" evidence="7">
    <location>
        <begin position="862"/>
        <end position="871"/>
    </location>
</feature>
<dbReference type="EMBL" id="MU069454">
    <property type="protein sequence ID" value="KAF5842810.1"/>
    <property type="molecule type" value="Genomic_DNA"/>
</dbReference>
<feature type="compositionally biased region" description="Polar residues" evidence="7">
    <location>
        <begin position="1551"/>
        <end position="1561"/>
    </location>
</feature>
<feature type="domain" description="Guanylate cyclase" evidence="8">
    <location>
        <begin position="484"/>
        <end position="625"/>
    </location>
</feature>
<dbReference type="PANTHER" id="PTHR11920:SF335">
    <property type="entry name" value="GUANYLATE CYCLASE"/>
    <property type="match status" value="1"/>
</dbReference>
<keyword evidence="10" id="KW-1185">Reference proteome</keyword>
<dbReference type="Proteomes" id="UP000815325">
    <property type="component" value="Unassembled WGS sequence"/>
</dbReference>
<feature type="region of interest" description="Disordered" evidence="7">
    <location>
        <begin position="1608"/>
        <end position="1677"/>
    </location>
</feature>
<feature type="compositionally biased region" description="Polar residues" evidence="7">
    <location>
        <begin position="48"/>
        <end position="57"/>
    </location>
</feature>
<feature type="region of interest" description="Disordered" evidence="7">
    <location>
        <begin position="346"/>
        <end position="369"/>
    </location>
</feature>
<dbReference type="SMART" id="SM00044">
    <property type="entry name" value="CYCc"/>
    <property type="match status" value="1"/>
</dbReference>
<feature type="compositionally biased region" description="Low complexity" evidence="7">
    <location>
        <begin position="1001"/>
        <end position="1021"/>
    </location>
</feature>
<evidence type="ECO:0000256" key="2">
    <source>
        <dbReference type="ARBA" id="ARBA00022692"/>
    </source>
</evidence>
<keyword evidence="3" id="KW-0547">Nucleotide-binding</keyword>
<dbReference type="InterPro" id="IPR029787">
    <property type="entry name" value="Nucleotide_cyclase"/>
</dbReference>
<dbReference type="Gene3D" id="3.30.70.1230">
    <property type="entry name" value="Nucleotide cyclase"/>
    <property type="match status" value="1"/>
</dbReference>
<keyword evidence="5" id="KW-0472">Membrane</keyword>
<feature type="region of interest" description="Disordered" evidence="7">
    <location>
        <begin position="1703"/>
        <end position="1722"/>
    </location>
</feature>
<keyword evidence="4" id="KW-1133">Transmembrane helix</keyword>
<dbReference type="InterPro" id="IPR001054">
    <property type="entry name" value="A/G_cyclase"/>
</dbReference>
<evidence type="ECO:0000256" key="7">
    <source>
        <dbReference type="SAM" id="MobiDB-lite"/>
    </source>
</evidence>
<feature type="compositionally biased region" description="Low complexity" evidence="7">
    <location>
        <begin position="1436"/>
        <end position="1447"/>
    </location>
</feature>
<evidence type="ECO:0000256" key="4">
    <source>
        <dbReference type="ARBA" id="ARBA00022989"/>
    </source>
</evidence>
<organism evidence="9 10">
    <name type="scientific">Dunaliella salina</name>
    <name type="common">Green alga</name>
    <name type="synonym">Protococcus salinus</name>
    <dbReference type="NCBI Taxonomy" id="3046"/>
    <lineage>
        <taxon>Eukaryota</taxon>
        <taxon>Viridiplantae</taxon>
        <taxon>Chlorophyta</taxon>
        <taxon>core chlorophytes</taxon>
        <taxon>Chlorophyceae</taxon>
        <taxon>CS clade</taxon>
        <taxon>Chlamydomonadales</taxon>
        <taxon>Dunaliellaceae</taxon>
        <taxon>Dunaliella</taxon>
    </lineage>
</organism>
<accession>A0ABQ7H7J1</accession>
<feature type="region of interest" description="Disordered" evidence="7">
    <location>
        <begin position="145"/>
        <end position="182"/>
    </location>
</feature>
<evidence type="ECO:0000256" key="5">
    <source>
        <dbReference type="ARBA" id="ARBA00023136"/>
    </source>
</evidence>
<dbReference type="InterPro" id="IPR050401">
    <property type="entry name" value="Cyclic_nucleotide_synthase"/>
</dbReference>
<keyword evidence="6" id="KW-0456">Lyase</keyword>
<feature type="region of interest" description="Disordered" evidence="7">
    <location>
        <begin position="1747"/>
        <end position="1812"/>
    </location>
</feature>
<feature type="region of interest" description="Disordered" evidence="7">
    <location>
        <begin position="1"/>
        <end position="84"/>
    </location>
</feature>
<reference evidence="9" key="1">
    <citation type="submission" date="2017-08" db="EMBL/GenBank/DDBJ databases">
        <authorList>
            <person name="Polle J.E."/>
            <person name="Barry K."/>
            <person name="Cushman J."/>
            <person name="Schmutz J."/>
            <person name="Tran D."/>
            <person name="Hathwaick L.T."/>
            <person name="Yim W.C."/>
            <person name="Jenkins J."/>
            <person name="Mckie-Krisberg Z.M."/>
            <person name="Prochnik S."/>
            <person name="Lindquist E."/>
            <person name="Dockter R.B."/>
            <person name="Adam C."/>
            <person name="Molina H."/>
            <person name="Bunkerborg J."/>
            <person name="Jin E."/>
            <person name="Buchheim M."/>
            <person name="Magnuson J."/>
        </authorList>
    </citation>
    <scope>NUCLEOTIDE SEQUENCE</scope>
    <source>
        <strain evidence="9">CCAP 19/18</strain>
    </source>
</reference>
<gene>
    <name evidence="9" type="ORF">DUNSADRAFT_4695</name>
</gene>
<feature type="region of interest" description="Disordered" evidence="7">
    <location>
        <begin position="1363"/>
        <end position="1384"/>
    </location>
</feature>
<comment type="subcellular location">
    <subcellularLocation>
        <location evidence="1">Membrane</location>
    </subcellularLocation>
</comment>
<feature type="compositionally biased region" description="Low complexity" evidence="7">
    <location>
        <begin position="1036"/>
        <end position="1049"/>
    </location>
</feature>
<dbReference type="Pfam" id="PF00211">
    <property type="entry name" value="Guanylate_cyc"/>
    <property type="match status" value="1"/>
</dbReference>
<feature type="compositionally biased region" description="Basic residues" evidence="7">
    <location>
        <begin position="68"/>
        <end position="78"/>
    </location>
</feature>
<feature type="compositionally biased region" description="Polar residues" evidence="7">
    <location>
        <begin position="250"/>
        <end position="259"/>
    </location>
</feature>
<feature type="compositionally biased region" description="Low complexity" evidence="7">
    <location>
        <begin position="145"/>
        <end position="164"/>
    </location>
</feature>
<proteinExistence type="predicted"/>
<name>A0ABQ7H7J1_DUNSA</name>
<feature type="compositionally biased region" description="Low complexity" evidence="7">
    <location>
        <begin position="1110"/>
        <end position="1135"/>
    </location>
</feature>
<feature type="compositionally biased region" description="Low complexity" evidence="7">
    <location>
        <begin position="892"/>
        <end position="902"/>
    </location>
</feature>
<feature type="region of interest" description="Disordered" evidence="7">
    <location>
        <begin position="201"/>
        <end position="260"/>
    </location>
</feature>
<evidence type="ECO:0000313" key="9">
    <source>
        <dbReference type="EMBL" id="KAF5842810.1"/>
    </source>
</evidence>
<feature type="region of interest" description="Disordered" evidence="7">
    <location>
        <begin position="1290"/>
        <end position="1348"/>
    </location>
</feature>
<feature type="region of interest" description="Disordered" evidence="7">
    <location>
        <begin position="1537"/>
        <end position="1561"/>
    </location>
</feature>
<feature type="compositionally biased region" description="Basic and acidic residues" evidence="7">
    <location>
        <begin position="1643"/>
        <end position="1652"/>
    </location>
</feature>
<evidence type="ECO:0000313" key="10">
    <source>
        <dbReference type="Proteomes" id="UP000815325"/>
    </source>
</evidence>
<feature type="compositionally biased region" description="Low complexity" evidence="7">
    <location>
        <begin position="839"/>
        <end position="849"/>
    </location>
</feature>
<feature type="region of interest" description="Disordered" evidence="7">
    <location>
        <begin position="837"/>
        <end position="985"/>
    </location>
</feature>
<keyword evidence="2" id="KW-0812">Transmembrane</keyword>
<feature type="compositionally biased region" description="Basic and acidic residues" evidence="7">
    <location>
        <begin position="239"/>
        <end position="249"/>
    </location>
</feature>
<feature type="compositionally biased region" description="Low complexity" evidence="7">
    <location>
        <begin position="1290"/>
        <end position="1305"/>
    </location>
</feature>
<feature type="compositionally biased region" description="Polar residues" evidence="7">
    <location>
        <begin position="1"/>
        <end position="29"/>
    </location>
</feature>
<feature type="compositionally biased region" description="Polar residues" evidence="7">
    <location>
        <begin position="1244"/>
        <end position="1255"/>
    </location>
</feature>
<feature type="region of interest" description="Disordered" evidence="7">
    <location>
        <begin position="314"/>
        <end position="333"/>
    </location>
</feature>
<dbReference type="PANTHER" id="PTHR11920">
    <property type="entry name" value="GUANYLYL CYCLASE"/>
    <property type="match status" value="1"/>
</dbReference>
<dbReference type="CDD" id="cd07302">
    <property type="entry name" value="CHD"/>
    <property type="match status" value="1"/>
</dbReference>
<dbReference type="SUPFAM" id="SSF55073">
    <property type="entry name" value="Nucleotide cyclase"/>
    <property type="match status" value="1"/>
</dbReference>
<protein>
    <recommendedName>
        <fullName evidence="8">Guanylate cyclase domain-containing protein</fullName>
    </recommendedName>
</protein>
<feature type="compositionally biased region" description="Polar residues" evidence="7">
    <location>
        <begin position="1632"/>
        <end position="1641"/>
    </location>
</feature>
<evidence type="ECO:0000256" key="6">
    <source>
        <dbReference type="ARBA" id="ARBA00023239"/>
    </source>
</evidence>
<dbReference type="PROSITE" id="PS50125">
    <property type="entry name" value="GUANYLATE_CYCLASE_2"/>
    <property type="match status" value="1"/>
</dbReference>
<feature type="region of interest" description="Disordered" evidence="7">
    <location>
        <begin position="1000"/>
        <end position="1053"/>
    </location>
</feature>
<feature type="region of interest" description="Disordered" evidence="7">
    <location>
        <begin position="1421"/>
        <end position="1513"/>
    </location>
</feature>
<sequence>MSSDGVVNPRGSQHQTEASSGPSNVVTASRTKRSGLAVEPSSRVMSLIQGTTTSAHDSISGEGALNRKGPRRRRKKLETRRTRNVTISHFHTLNAAAEFSKNGNKASKDDSTALLDADLTCRSSPALDPSQVHGPASVQLSALLSDDGSSSQQHPQQQQDGMHSSQSQHENDSDESCFLPVYPSLDRGMPDLEVPALQNLLDLPGANSPRESRSKRKHAYKRSQSSPLQGMDIISGLDSKGHTSSERGKSSTGCGSPSAVSWEGFSLTRNSTYESLDCTGNPECTSATASVADSYKTAGDSPDVLSCGAKLEPGAQQQAVPVPGEQQQQHEPEHQGWHNYLPQQQHYPHHQQHQQPHPPQLLTSSSRDEHSFCHLAAETSMEDGQQELYGSGMPSTELCWHEVLAMAITDPVTGHAALLLLQTDITSRALLESRMASLTESQLAMLEQMFPRHVLEYMVTKQPGQQPAQADTASHLASSHENVTILFTDIVGFTNMSKEVKPDQVMAYLNELFTAFDALVDTYEIYKVETAGDCYIAAGGLTKIDQDGFICIDHEPDPVEAAHRVLSFAKALLYCAKTVMMPHNGQPTRIRVGMHTGPAVTGLIGTKLPKYSVFGDTMNTASRMESSCPYGCIQISDSTHALLTDHPFKPTGGVEVKGKGRMETFIWDPEEKPNYTIPPDVVNAVVRAKEAVHEEEDASGYSLSKSLPLQGEFAERAQQHDMRYACAEDWSEIKRKSTGAASSTLSYKGAPHEMEGLHDLQQQGPQQEQAHAQYVRVRSAPLTQNRHPLTALHNLQSCFLLASPHPLGPMPQSPPCLPGQDPSWPRALQHGDAVLQPAGSRSSRSLGGSKYPSINNSKGDVPPGTGTPPSSDSMYSQLRQSLGDLAMGHHPLGSSRLSGSSSPFAKTSLTTRPRSQQQVDLGLGPAGMGQQVPRRASDNLGLGHLFQLPSSPRLPQGDAHAPQAGAPRVQHSSCQGLPGSAALAKPAERRLHSWTHSVVRAPQQASPAEPAKSSSPSPSSAGVAHTAEAQGPPPEAAAAASSMTPNAPSLKQPDIPTAMLQSLYHAPLAQHQDSSHKPQYLIQQLVQGYPHQSHQRLSRSATLANSGEIGATSGRAPSRASPAAAAAPASAGAGPNREGGSVLAIRRSQTSSDLAKLVAPGVPDILPMVPGATKRRPSYVMQAHVKTPAALLPSYLLGGLDQNAIMPATAPRPPRCQATTSAAGSMCAPAIQKSTSEGKPASEALTSANPATHPNATPGAQRPMRRKPQRFMSQLVLQISNAEKLQSAAEAAAAPGWPDAPASPSQLWRPRTRRGSVTTADDASPPGAPGSHDTPASPSQLWRPRTRRGSVTIASDAALPGAAGCQGTLTSPFQVQHPRSRRGSVTIAGDAALQGAPGSHDTHTSHPFMVACPLSTRGSVTFADNTAPPGANGSHGSPASAPSLSRPSRTRRGSSTIAGDAAPQGAPGNHNTPASSSLSRRSRSRQGSVTIVGDAAPPGAPGSHNTPAGPSLLRRSLSRWGSFSRRGSVTIVVEVSPQDAPAGHDTPASPPSMSGHSFSRRGSVTFSEEAASVANSPVFSSAALCRQQLGGLGSARSRRASARSIECGTHSFSSTSNGGLDKTQMAGWTGDRTLSSGSKQSTVHHEHMRGGERALAPQDEDQPYSSSVRGGSGSQVMQTKNSFRLQQESGAVVEESEAAPPTFAACVPPAQGDPPAGRRSPSVLGQQLHSMLTSGAFAFPQHNNMRSVTAPQGRHEGLFPPQPQQAQRGRRSAELSRPASGRQRGAVSQLVRRSSVRLGMQHEPAKGAQESV</sequence>
<evidence type="ECO:0000259" key="8">
    <source>
        <dbReference type="PROSITE" id="PS50125"/>
    </source>
</evidence>
<evidence type="ECO:0000256" key="3">
    <source>
        <dbReference type="ARBA" id="ARBA00022741"/>
    </source>
</evidence>
<feature type="compositionally biased region" description="Polar residues" evidence="7">
    <location>
        <begin position="903"/>
        <end position="919"/>
    </location>
</feature>
<comment type="caution">
    <text evidence="9">The sequence shown here is derived from an EMBL/GenBank/DDBJ whole genome shotgun (WGS) entry which is preliminary data.</text>
</comment>
<feature type="region of interest" description="Disordered" evidence="7">
    <location>
        <begin position="1231"/>
        <end position="1266"/>
    </location>
</feature>
<evidence type="ECO:0000256" key="1">
    <source>
        <dbReference type="ARBA" id="ARBA00004370"/>
    </source>
</evidence>
<feature type="region of interest" description="Disordered" evidence="7">
    <location>
        <begin position="1108"/>
        <end position="1139"/>
    </location>
</feature>